<dbReference type="InterPro" id="IPR036259">
    <property type="entry name" value="MFS_trans_sf"/>
</dbReference>
<dbReference type="FunCoup" id="A2EQM8">
    <property type="interactions" value="488"/>
</dbReference>
<keyword evidence="3 5" id="KW-1133">Transmembrane helix</keyword>
<feature type="transmembrane region" description="Helical" evidence="5">
    <location>
        <begin position="217"/>
        <end position="236"/>
    </location>
</feature>
<dbReference type="SMR" id="A2EQM8"/>
<feature type="transmembrane region" description="Helical" evidence="5">
    <location>
        <begin position="313"/>
        <end position="333"/>
    </location>
</feature>
<feature type="transmembrane region" description="Helical" evidence="5">
    <location>
        <begin position="43"/>
        <end position="66"/>
    </location>
</feature>
<dbReference type="Gene3D" id="1.20.1250.20">
    <property type="entry name" value="MFS general substrate transporter like domains"/>
    <property type="match status" value="2"/>
</dbReference>
<evidence type="ECO:0000256" key="2">
    <source>
        <dbReference type="ARBA" id="ARBA00022692"/>
    </source>
</evidence>
<dbReference type="PROSITE" id="PS50850">
    <property type="entry name" value="MFS"/>
    <property type="match status" value="1"/>
</dbReference>
<dbReference type="AlphaFoldDB" id="A2EQM8"/>
<proteinExistence type="predicted"/>
<dbReference type="Proteomes" id="UP000001542">
    <property type="component" value="Unassembled WGS sequence"/>
</dbReference>
<evidence type="ECO:0000259" key="6">
    <source>
        <dbReference type="PROSITE" id="PS50850"/>
    </source>
</evidence>
<feature type="transmembrane region" description="Helical" evidence="5">
    <location>
        <begin position="281"/>
        <end position="301"/>
    </location>
</feature>
<dbReference type="eggNOG" id="KOG0569">
    <property type="taxonomic scope" value="Eukaryota"/>
</dbReference>
<dbReference type="FunFam" id="1.20.1250.20:FF:000279">
    <property type="entry name" value="Major facilitator superfamily protein"/>
    <property type="match status" value="1"/>
</dbReference>
<feature type="transmembrane region" description="Helical" evidence="5">
    <location>
        <begin position="78"/>
        <end position="97"/>
    </location>
</feature>
<dbReference type="InterPro" id="IPR020846">
    <property type="entry name" value="MFS_dom"/>
</dbReference>
<dbReference type="VEuPathDB" id="TrichDB:TVAGG3_0976920"/>
<dbReference type="PANTHER" id="PTHR48021:SF1">
    <property type="entry name" value="GH07001P-RELATED"/>
    <property type="match status" value="1"/>
</dbReference>
<feature type="transmembrane region" description="Helical" evidence="5">
    <location>
        <begin position="104"/>
        <end position="124"/>
    </location>
</feature>
<feature type="transmembrane region" description="Helical" evidence="5">
    <location>
        <begin position="248"/>
        <end position="269"/>
    </location>
</feature>
<dbReference type="RefSeq" id="XP_001317298.1">
    <property type="nucleotide sequence ID" value="XM_001317263.1"/>
</dbReference>
<dbReference type="EMBL" id="DS113458">
    <property type="protein sequence ID" value="EAY05075.1"/>
    <property type="molecule type" value="Genomic_DNA"/>
</dbReference>
<dbReference type="FunFam" id="1.20.1250.20:FF:001309">
    <property type="entry name" value="Major facilitator superfamily protein"/>
    <property type="match status" value="1"/>
</dbReference>
<dbReference type="InterPro" id="IPR050549">
    <property type="entry name" value="MFS_Trehalose_Transporter"/>
</dbReference>
<organism evidence="7 8">
    <name type="scientific">Trichomonas vaginalis (strain ATCC PRA-98 / G3)</name>
    <dbReference type="NCBI Taxonomy" id="412133"/>
    <lineage>
        <taxon>Eukaryota</taxon>
        <taxon>Metamonada</taxon>
        <taxon>Parabasalia</taxon>
        <taxon>Trichomonadida</taxon>
        <taxon>Trichomonadidae</taxon>
        <taxon>Trichomonas</taxon>
    </lineage>
</organism>
<sequence length="353" mass="39059">MGPYIPAILFKFGLGRRPVTALIDIASAILWVVLIFMTEKLFWLGFVVRVLQGFVLGAMAGIGPLLLLEISPIDQTGLYGTFNQIFAVIGAIFMFLIGEYQKPYVMCIFSVCVHVLQLFLIWVIPAEAFKERKVEQDDKPKESICQKKYIWPFIILFVLMLCQQFSGINAIVSDLAGIFERAGIKGIRPGVQAVIATLAQILACCVSGVLIKTLGRRAMFTISGIMCAATLITFGCNNKFNWNDVLPVILIFLYGFAYGLGLGPIPWYSSPEMFDPSIRPIAASINGMASRIFCFVIVYISPAIQKSKIGMPGLMIFYGIISFLGGIFGFFFVREPVVPTDISEDPKSDYDSI</sequence>
<evidence type="ECO:0000313" key="8">
    <source>
        <dbReference type="Proteomes" id="UP000001542"/>
    </source>
</evidence>
<dbReference type="KEGG" id="tva:4762940"/>
<comment type="subcellular location">
    <subcellularLocation>
        <location evidence="1">Membrane</location>
        <topology evidence="1">Multi-pass membrane protein</topology>
    </subcellularLocation>
</comment>
<dbReference type="VEuPathDB" id="TrichDB:TVAG_191720"/>
<evidence type="ECO:0000256" key="5">
    <source>
        <dbReference type="SAM" id="Phobius"/>
    </source>
</evidence>
<reference evidence="7" key="2">
    <citation type="journal article" date="2007" name="Science">
        <title>Draft genome sequence of the sexually transmitted pathogen Trichomonas vaginalis.</title>
        <authorList>
            <person name="Carlton J.M."/>
            <person name="Hirt R.P."/>
            <person name="Silva J.C."/>
            <person name="Delcher A.L."/>
            <person name="Schatz M."/>
            <person name="Zhao Q."/>
            <person name="Wortman J.R."/>
            <person name="Bidwell S.L."/>
            <person name="Alsmark U.C.M."/>
            <person name="Besteiro S."/>
            <person name="Sicheritz-Ponten T."/>
            <person name="Noel C.J."/>
            <person name="Dacks J.B."/>
            <person name="Foster P.G."/>
            <person name="Simillion C."/>
            <person name="Van de Peer Y."/>
            <person name="Miranda-Saavedra D."/>
            <person name="Barton G.J."/>
            <person name="Westrop G.D."/>
            <person name="Mueller S."/>
            <person name="Dessi D."/>
            <person name="Fiori P.L."/>
            <person name="Ren Q."/>
            <person name="Paulsen I."/>
            <person name="Zhang H."/>
            <person name="Bastida-Corcuera F.D."/>
            <person name="Simoes-Barbosa A."/>
            <person name="Brown M.T."/>
            <person name="Hayes R.D."/>
            <person name="Mukherjee M."/>
            <person name="Okumura C.Y."/>
            <person name="Schneider R."/>
            <person name="Smith A.J."/>
            <person name="Vanacova S."/>
            <person name="Villalvazo M."/>
            <person name="Haas B.J."/>
            <person name="Pertea M."/>
            <person name="Feldblyum T.V."/>
            <person name="Utterback T.R."/>
            <person name="Shu C.L."/>
            <person name="Osoegawa K."/>
            <person name="de Jong P.J."/>
            <person name="Hrdy I."/>
            <person name="Horvathova L."/>
            <person name="Zubacova Z."/>
            <person name="Dolezal P."/>
            <person name="Malik S.B."/>
            <person name="Logsdon J.M. Jr."/>
            <person name="Henze K."/>
            <person name="Gupta A."/>
            <person name="Wang C.C."/>
            <person name="Dunne R.L."/>
            <person name="Upcroft J.A."/>
            <person name="Upcroft P."/>
            <person name="White O."/>
            <person name="Salzberg S.L."/>
            <person name="Tang P."/>
            <person name="Chiu C.-H."/>
            <person name="Lee Y.-S."/>
            <person name="Embley T.M."/>
            <person name="Coombs G.H."/>
            <person name="Mottram J.C."/>
            <person name="Tachezy J."/>
            <person name="Fraser-Liggett C.M."/>
            <person name="Johnson P.J."/>
        </authorList>
    </citation>
    <scope>NUCLEOTIDE SEQUENCE [LARGE SCALE GENOMIC DNA]</scope>
    <source>
        <strain evidence="7">G3</strain>
    </source>
</reference>
<feature type="transmembrane region" description="Helical" evidence="5">
    <location>
        <begin position="193"/>
        <end position="211"/>
    </location>
</feature>
<gene>
    <name evidence="7" type="ORF">TVAG_191720</name>
</gene>
<dbReference type="PANTHER" id="PTHR48021">
    <property type="match status" value="1"/>
</dbReference>
<feature type="domain" description="Major facilitator superfamily (MFS) profile" evidence="6">
    <location>
        <begin position="1"/>
        <end position="337"/>
    </location>
</feature>
<dbReference type="GO" id="GO:0016020">
    <property type="term" value="C:membrane"/>
    <property type="evidence" value="ECO:0000318"/>
    <property type="project" value="GO_Central"/>
</dbReference>
<name>A2EQM8_TRIV3</name>
<dbReference type="STRING" id="5722.A2EQM8"/>
<dbReference type="InterPro" id="IPR005828">
    <property type="entry name" value="MFS_sugar_transport-like"/>
</dbReference>
<dbReference type="PRINTS" id="PR00171">
    <property type="entry name" value="SUGRTRNSPORT"/>
</dbReference>
<keyword evidence="8" id="KW-1185">Reference proteome</keyword>
<accession>A2EQM8</accession>
<dbReference type="InterPro" id="IPR003663">
    <property type="entry name" value="Sugar/inositol_transpt"/>
</dbReference>
<evidence type="ECO:0000256" key="1">
    <source>
        <dbReference type="ARBA" id="ARBA00004141"/>
    </source>
</evidence>
<dbReference type="InParanoid" id="A2EQM8"/>
<feature type="transmembrane region" description="Helical" evidence="5">
    <location>
        <begin position="19"/>
        <end position="36"/>
    </location>
</feature>
<keyword evidence="2 5" id="KW-0812">Transmembrane</keyword>
<dbReference type="GO" id="GO:0055085">
    <property type="term" value="P:transmembrane transport"/>
    <property type="evidence" value="ECO:0000318"/>
    <property type="project" value="GO_Central"/>
</dbReference>
<feature type="transmembrane region" description="Helical" evidence="5">
    <location>
        <begin position="149"/>
        <end position="172"/>
    </location>
</feature>
<dbReference type="Pfam" id="PF00083">
    <property type="entry name" value="Sugar_tr"/>
    <property type="match status" value="2"/>
</dbReference>
<protein>
    <submittedName>
        <fullName evidence="7">Major facilitator superfamily protein</fullName>
    </submittedName>
</protein>
<dbReference type="GO" id="GO:0022857">
    <property type="term" value="F:transmembrane transporter activity"/>
    <property type="evidence" value="ECO:0000318"/>
    <property type="project" value="GO_Central"/>
</dbReference>
<dbReference type="SUPFAM" id="SSF103473">
    <property type="entry name" value="MFS general substrate transporter"/>
    <property type="match status" value="1"/>
</dbReference>
<evidence type="ECO:0000313" key="7">
    <source>
        <dbReference type="EMBL" id="EAY05075.1"/>
    </source>
</evidence>
<evidence type="ECO:0000256" key="4">
    <source>
        <dbReference type="ARBA" id="ARBA00023136"/>
    </source>
</evidence>
<reference evidence="7" key="1">
    <citation type="submission" date="2006-10" db="EMBL/GenBank/DDBJ databases">
        <authorList>
            <person name="Amadeo P."/>
            <person name="Zhao Q."/>
            <person name="Wortman J."/>
            <person name="Fraser-Liggett C."/>
            <person name="Carlton J."/>
        </authorList>
    </citation>
    <scope>NUCLEOTIDE SEQUENCE</scope>
    <source>
        <strain evidence="7">G3</strain>
    </source>
</reference>
<evidence type="ECO:0000256" key="3">
    <source>
        <dbReference type="ARBA" id="ARBA00022989"/>
    </source>
</evidence>
<keyword evidence="4 5" id="KW-0472">Membrane</keyword>
<dbReference type="OrthoDB" id="4540492at2759"/>